<sequence length="499" mass="57639">MRHSFIYCVLHLSTFSFFTAATPPGWNEAQSKTCLPFDLNFLPAEEIPPESLSSSDLQLASSPVMEKPIAPSRFTPEELAANNHVFPGLRSLLSADVDSASSHGCDHRGYPLAQQSSSIRFSSTSAGKRKTSDSSSGSTSKRYKPDDTSDRYESYDLINQHFSVETSVSNVTPTSSKPGYVLPTEKNPREEIGKLKEKEVAVRTGLEANKEAGMLFNVYDWDFLREYPESAMADDHQHQLLTYLNQCKGASDVESFFFIQKDRTDEFLTEFASRKRQWEFINFPSEICSRVRQEMLFKTLLRISDKKINLEGFAFFKDKIIGGMRGRLETNFKTTQNPSSPKIETIMRFVQAVTKVTQLLIVVHLSLFKEHEQEVLTVEEVEKNLKFFQELWFQIDDGTPEIQKIDWAKKAHKIFRFQNPQHHFLSIVFKKDRMYNFCWNLVSYWREQTGRSLRGFYGPFHTTLQELVNKIIFFSNYKSSKFHSLSAIKPKEFKERQKI</sequence>
<dbReference type="VEuPathDB" id="FungiDB:VP01_818g4"/>
<keyword evidence="4" id="KW-1185">Reference proteome</keyword>
<proteinExistence type="predicted"/>
<dbReference type="OrthoDB" id="2495363at2759"/>
<dbReference type="Proteomes" id="UP000037035">
    <property type="component" value="Unassembled WGS sequence"/>
</dbReference>
<evidence type="ECO:0000256" key="1">
    <source>
        <dbReference type="SAM" id="MobiDB-lite"/>
    </source>
</evidence>
<organism evidence="3 4">
    <name type="scientific">Puccinia sorghi</name>
    <dbReference type="NCBI Taxonomy" id="27349"/>
    <lineage>
        <taxon>Eukaryota</taxon>
        <taxon>Fungi</taxon>
        <taxon>Dikarya</taxon>
        <taxon>Basidiomycota</taxon>
        <taxon>Pucciniomycotina</taxon>
        <taxon>Pucciniomycetes</taxon>
        <taxon>Pucciniales</taxon>
        <taxon>Pucciniaceae</taxon>
        <taxon>Puccinia</taxon>
    </lineage>
</organism>
<feature type="compositionally biased region" description="Low complexity" evidence="1">
    <location>
        <begin position="116"/>
        <end position="125"/>
    </location>
</feature>
<evidence type="ECO:0000313" key="3">
    <source>
        <dbReference type="EMBL" id="KNZ45379.1"/>
    </source>
</evidence>
<name>A0A0L6UA15_9BASI</name>
<feature type="signal peptide" evidence="2">
    <location>
        <begin position="1"/>
        <end position="21"/>
    </location>
</feature>
<evidence type="ECO:0000256" key="2">
    <source>
        <dbReference type="SAM" id="SignalP"/>
    </source>
</evidence>
<comment type="caution">
    <text evidence="3">The sequence shown here is derived from an EMBL/GenBank/DDBJ whole genome shotgun (WGS) entry which is preliminary data.</text>
</comment>
<dbReference type="EMBL" id="LAVV01013704">
    <property type="protein sequence ID" value="KNZ45379.1"/>
    <property type="molecule type" value="Genomic_DNA"/>
</dbReference>
<reference evidence="3 4" key="1">
    <citation type="submission" date="2015-08" db="EMBL/GenBank/DDBJ databases">
        <title>Next Generation Sequencing and Analysis of the Genome of Puccinia sorghi L Schw, the Causal Agent of Maize Common Rust.</title>
        <authorList>
            <person name="Rochi L."/>
            <person name="Burguener G."/>
            <person name="Darino M."/>
            <person name="Turjanski A."/>
            <person name="Kreff E."/>
            <person name="Dieguez M.J."/>
            <person name="Sacco F."/>
        </authorList>
    </citation>
    <scope>NUCLEOTIDE SEQUENCE [LARGE SCALE GENOMIC DNA]</scope>
    <source>
        <strain evidence="3 4">RO10H11247</strain>
    </source>
</reference>
<gene>
    <name evidence="3" type="ORF">VP01_818g4</name>
</gene>
<evidence type="ECO:0000313" key="4">
    <source>
        <dbReference type="Proteomes" id="UP000037035"/>
    </source>
</evidence>
<dbReference type="AlphaFoldDB" id="A0A0L6UA15"/>
<feature type="region of interest" description="Disordered" evidence="1">
    <location>
        <begin position="116"/>
        <end position="150"/>
    </location>
</feature>
<protein>
    <submittedName>
        <fullName evidence="3">Uncharacterized protein</fullName>
    </submittedName>
</protein>
<feature type="chain" id="PRO_5005567739" evidence="2">
    <location>
        <begin position="22"/>
        <end position="499"/>
    </location>
</feature>
<accession>A0A0L6UA15</accession>
<keyword evidence="2" id="KW-0732">Signal</keyword>